<keyword evidence="6" id="KW-1185">Reference proteome</keyword>
<sequence>MKQVEAILSKRQFVVPRPAAGRGKNKVSLVRIHWRPAVIGVIASTMLLSACSGGNSVDRGSRSSDPVRGGTLVFSDVAAVASWQTQALGSYTSGNALNSVLDRLTHFDKKTKKLVSWIATDFTQNADATQFTFTIRDGVTFSDGTPLDAAAVKANFDLWGLGNKDRQILPSRYVPDYDRAEVAGKSVTVHLKQPNASLLFATSSIFLGLVAPKTLALSNIDQGRPENVVGSGPFVFQSQVPDQEIVLTRRSGYAWAPASDGNQGEAYLDKVVIKVIPEVGLRSGALLAKQVDVARGIQPFDEKPVRAAGYDVYAEPGVDLTANFAAFRIGNEFVADERVRKALLIGFDRATLVETVLSESFPRPYSLLNRADAGFVDLSDRLKPDVELAKRLLDEAGWAKGAGGLRYKDGKPLELTIPGAVQQPAVQPTWEYIEQQWRTDLGVKLNVRSGDPAFASAATTDKNVPLTPTRTWLYNGLASIFVGPRATTLLQDDPGLLALYERERRATDPAERVRVVQDLQRYLIDKAYVLPTSEESQVFAAHPKVRIDFLSATYPDFQSAWIDPAVR</sequence>
<dbReference type="GO" id="GO:0043190">
    <property type="term" value="C:ATP-binding cassette (ABC) transporter complex"/>
    <property type="evidence" value="ECO:0007669"/>
    <property type="project" value="InterPro"/>
</dbReference>
<dbReference type="PIRSF" id="PIRSF002741">
    <property type="entry name" value="MppA"/>
    <property type="match status" value="1"/>
</dbReference>
<dbReference type="InterPro" id="IPR030678">
    <property type="entry name" value="Peptide/Ni-bd"/>
</dbReference>
<accession>A0A4R1FN75</accession>
<gene>
    <name evidence="5" type="ORF">DFR71_4545</name>
</gene>
<evidence type="ECO:0000256" key="2">
    <source>
        <dbReference type="ARBA" id="ARBA00022448"/>
    </source>
</evidence>
<dbReference type="Proteomes" id="UP000294856">
    <property type="component" value="Unassembled WGS sequence"/>
</dbReference>
<dbReference type="GO" id="GO:0042597">
    <property type="term" value="C:periplasmic space"/>
    <property type="evidence" value="ECO:0007669"/>
    <property type="project" value="UniProtKB-ARBA"/>
</dbReference>
<keyword evidence="3" id="KW-0732">Signal</keyword>
<organism evidence="5 6">
    <name type="scientific">Nocardia alba</name>
    <dbReference type="NCBI Taxonomy" id="225051"/>
    <lineage>
        <taxon>Bacteria</taxon>
        <taxon>Bacillati</taxon>
        <taxon>Actinomycetota</taxon>
        <taxon>Actinomycetes</taxon>
        <taxon>Mycobacteriales</taxon>
        <taxon>Nocardiaceae</taxon>
        <taxon>Nocardia</taxon>
    </lineage>
</organism>
<dbReference type="CDD" id="cd08492">
    <property type="entry name" value="PBP2_NikA_DppA_OppA_like_15"/>
    <property type="match status" value="1"/>
</dbReference>
<dbReference type="GO" id="GO:1904680">
    <property type="term" value="F:peptide transmembrane transporter activity"/>
    <property type="evidence" value="ECO:0007669"/>
    <property type="project" value="TreeGrafter"/>
</dbReference>
<dbReference type="PANTHER" id="PTHR30290">
    <property type="entry name" value="PERIPLASMIC BINDING COMPONENT OF ABC TRANSPORTER"/>
    <property type="match status" value="1"/>
</dbReference>
<dbReference type="InterPro" id="IPR000914">
    <property type="entry name" value="SBP_5_dom"/>
</dbReference>
<evidence type="ECO:0000256" key="3">
    <source>
        <dbReference type="ARBA" id="ARBA00022729"/>
    </source>
</evidence>
<evidence type="ECO:0000256" key="1">
    <source>
        <dbReference type="ARBA" id="ARBA00005695"/>
    </source>
</evidence>
<proteinExistence type="inferred from homology"/>
<evidence type="ECO:0000313" key="6">
    <source>
        <dbReference type="Proteomes" id="UP000294856"/>
    </source>
</evidence>
<comment type="similarity">
    <text evidence="1">Belongs to the bacterial solute-binding protein 5 family.</text>
</comment>
<comment type="caution">
    <text evidence="5">The sequence shown here is derived from an EMBL/GenBank/DDBJ whole genome shotgun (WGS) entry which is preliminary data.</text>
</comment>
<feature type="domain" description="Solute-binding protein family 5" evidence="4">
    <location>
        <begin position="113"/>
        <end position="472"/>
    </location>
</feature>
<protein>
    <submittedName>
        <fullName evidence="5">Peptide/nickel transport system substrate-binding protein</fullName>
    </submittedName>
</protein>
<dbReference type="InterPro" id="IPR039424">
    <property type="entry name" value="SBP_5"/>
</dbReference>
<dbReference type="Gene3D" id="3.10.105.10">
    <property type="entry name" value="Dipeptide-binding Protein, Domain 3"/>
    <property type="match status" value="1"/>
</dbReference>
<dbReference type="AlphaFoldDB" id="A0A4R1FN75"/>
<reference evidence="5 6" key="1">
    <citation type="submission" date="2019-03" db="EMBL/GenBank/DDBJ databases">
        <title>Genomic Encyclopedia of Type Strains, Phase IV (KMG-IV): sequencing the most valuable type-strain genomes for metagenomic binning, comparative biology and taxonomic classification.</title>
        <authorList>
            <person name="Goeker M."/>
        </authorList>
    </citation>
    <scope>NUCLEOTIDE SEQUENCE [LARGE SCALE GENOMIC DNA]</scope>
    <source>
        <strain evidence="5 6">DSM 44684</strain>
    </source>
</reference>
<dbReference type="STRING" id="1210063.GCA_001612665_03985"/>
<evidence type="ECO:0000259" key="4">
    <source>
        <dbReference type="Pfam" id="PF00496"/>
    </source>
</evidence>
<dbReference type="Pfam" id="PF00496">
    <property type="entry name" value="SBP_bac_5"/>
    <property type="match status" value="1"/>
</dbReference>
<name>A0A4R1FN75_9NOCA</name>
<dbReference type="OrthoDB" id="9046151at2"/>
<keyword evidence="2" id="KW-0813">Transport</keyword>
<dbReference type="SUPFAM" id="SSF53850">
    <property type="entry name" value="Periplasmic binding protein-like II"/>
    <property type="match status" value="1"/>
</dbReference>
<dbReference type="GO" id="GO:0015833">
    <property type="term" value="P:peptide transport"/>
    <property type="evidence" value="ECO:0007669"/>
    <property type="project" value="TreeGrafter"/>
</dbReference>
<evidence type="ECO:0000313" key="5">
    <source>
        <dbReference type="EMBL" id="TCJ95630.1"/>
    </source>
</evidence>
<dbReference type="PANTHER" id="PTHR30290:SF9">
    <property type="entry name" value="OLIGOPEPTIDE-BINDING PROTEIN APPA"/>
    <property type="match status" value="1"/>
</dbReference>
<dbReference type="Gene3D" id="3.40.190.10">
    <property type="entry name" value="Periplasmic binding protein-like II"/>
    <property type="match status" value="1"/>
</dbReference>
<dbReference type="EMBL" id="SMFR01000003">
    <property type="protein sequence ID" value="TCJ95630.1"/>
    <property type="molecule type" value="Genomic_DNA"/>
</dbReference>